<name>A0A192CH30_ECO25</name>
<reference evidence="1 2" key="1">
    <citation type="submission" date="2016-03" db="EMBL/GenBank/DDBJ databases">
        <title>Genome Sequence and Comparative Pathogenic Determinants of Uropathogenic Escherichia coli O25b:H4, a Clinical Isolate from Saudi Arabia.</title>
        <authorList>
            <person name="Alyamani E.A.J."/>
            <person name="Khiyami M.A."/>
            <person name="Booq R.Y."/>
            <person name="Bahwerth F.S."/>
            <person name="Vaisvil B."/>
            <person name="Schmitt D.P."/>
            <person name="Kapatral V."/>
        </authorList>
    </citation>
    <scope>NUCLEOTIDE SEQUENCE [LARGE SCALE GENOMIC DNA]</scope>
    <source>
        <strain evidence="1 2">O25b:H4</strain>
    </source>
</reference>
<gene>
    <name evidence="1" type="ORF">WLH_03959</name>
</gene>
<dbReference type="AlphaFoldDB" id="A0A192CH30"/>
<evidence type="ECO:0000313" key="1">
    <source>
        <dbReference type="EMBL" id="ANK05220.1"/>
    </source>
</evidence>
<evidence type="ECO:0000313" key="2">
    <source>
        <dbReference type="Proteomes" id="UP000183316"/>
    </source>
</evidence>
<dbReference type="PATRIC" id="fig|941280.3.peg.3933"/>
<dbReference type="Proteomes" id="UP000183316">
    <property type="component" value="Chromosome"/>
</dbReference>
<dbReference type="EMBL" id="CP015085">
    <property type="protein sequence ID" value="ANK05220.1"/>
    <property type="molecule type" value="Genomic_DNA"/>
</dbReference>
<proteinExistence type="predicted"/>
<sequence>MKAGYTLLSGHSELTLISLPDLSSNAFIIFYF</sequence>
<protein>
    <submittedName>
        <fullName evidence="1">Uncharacterized protein</fullName>
    </submittedName>
</protein>
<accession>A0A192CH30</accession>
<organism evidence="1 2">
    <name type="scientific">Escherichia coli O25b:H4</name>
    <dbReference type="NCBI Taxonomy" id="941280"/>
    <lineage>
        <taxon>Bacteria</taxon>
        <taxon>Pseudomonadati</taxon>
        <taxon>Pseudomonadota</taxon>
        <taxon>Gammaproteobacteria</taxon>
        <taxon>Enterobacterales</taxon>
        <taxon>Enterobacteriaceae</taxon>
        <taxon>Escherichia</taxon>
    </lineage>
</organism>